<protein>
    <submittedName>
        <fullName evidence="1">(rape) hypothetical protein</fullName>
    </submittedName>
    <submittedName>
        <fullName evidence="2">BnaA08g30770D protein</fullName>
    </submittedName>
</protein>
<evidence type="ECO:0000313" key="3">
    <source>
        <dbReference type="Proteomes" id="UP000028999"/>
    </source>
</evidence>
<reference evidence="1" key="3">
    <citation type="submission" date="2021-01" db="EMBL/GenBank/DDBJ databases">
        <authorList>
            <consortium name="Genoscope - CEA"/>
            <person name="William W."/>
        </authorList>
    </citation>
    <scope>NUCLEOTIDE SEQUENCE</scope>
</reference>
<name>A0A078JPC7_BRANA</name>
<dbReference type="EMBL" id="LK037088">
    <property type="protein sequence ID" value="CDY68270.1"/>
    <property type="molecule type" value="Genomic_DNA"/>
</dbReference>
<sequence>MQYLLIHFFRRRRLWRVAQDFVSEWEIWLDEHKNLAAECECDFRYLSLLLDWRVRGSGVGYPSKTSLRCTASSG</sequence>
<reference evidence="2" key="2">
    <citation type="submission" date="2014-06" db="EMBL/GenBank/DDBJ databases">
        <authorList>
            <person name="Genoscope - CEA"/>
        </authorList>
    </citation>
    <scope>NUCLEOTIDE SEQUENCE</scope>
</reference>
<dbReference type="PaxDb" id="3708-A0A078JPC7"/>
<keyword evidence="3" id="KW-1185">Reference proteome</keyword>
<organism evidence="2 3">
    <name type="scientific">Brassica napus</name>
    <name type="common">Rape</name>
    <dbReference type="NCBI Taxonomy" id="3708"/>
    <lineage>
        <taxon>Eukaryota</taxon>
        <taxon>Viridiplantae</taxon>
        <taxon>Streptophyta</taxon>
        <taxon>Embryophyta</taxon>
        <taxon>Tracheophyta</taxon>
        <taxon>Spermatophyta</taxon>
        <taxon>Magnoliopsida</taxon>
        <taxon>eudicotyledons</taxon>
        <taxon>Gunneridae</taxon>
        <taxon>Pentapetalae</taxon>
        <taxon>rosids</taxon>
        <taxon>malvids</taxon>
        <taxon>Brassicales</taxon>
        <taxon>Brassicaceae</taxon>
        <taxon>Brassiceae</taxon>
        <taxon>Brassica</taxon>
    </lineage>
</organism>
<reference evidence="2 3" key="1">
    <citation type="journal article" date="2014" name="Science">
        <title>Plant genetics. Early allopolyploid evolution in the post-Neolithic Brassica napus oilseed genome.</title>
        <authorList>
            <person name="Chalhoub B."/>
            <person name="Denoeud F."/>
            <person name="Liu S."/>
            <person name="Parkin I.A."/>
            <person name="Tang H."/>
            <person name="Wang X."/>
            <person name="Chiquet J."/>
            <person name="Belcram H."/>
            <person name="Tong C."/>
            <person name="Samans B."/>
            <person name="Correa M."/>
            <person name="Da Silva C."/>
            <person name="Just J."/>
            <person name="Falentin C."/>
            <person name="Koh C.S."/>
            <person name="Le Clainche I."/>
            <person name="Bernard M."/>
            <person name="Bento P."/>
            <person name="Noel B."/>
            <person name="Labadie K."/>
            <person name="Alberti A."/>
            <person name="Charles M."/>
            <person name="Arnaud D."/>
            <person name="Guo H."/>
            <person name="Daviaud C."/>
            <person name="Alamery S."/>
            <person name="Jabbari K."/>
            <person name="Zhao M."/>
            <person name="Edger P.P."/>
            <person name="Chelaifa H."/>
            <person name="Tack D."/>
            <person name="Lassalle G."/>
            <person name="Mestiri I."/>
            <person name="Schnel N."/>
            <person name="Le Paslier M.C."/>
            <person name="Fan G."/>
            <person name="Renault V."/>
            <person name="Bayer P.E."/>
            <person name="Golicz A.A."/>
            <person name="Manoli S."/>
            <person name="Lee T.H."/>
            <person name="Thi V.H."/>
            <person name="Chalabi S."/>
            <person name="Hu Q."/>
            <person name="Fan C."/>
            <person name="Tollenaere R."/>
            <person name="Lu Y."/>
            <person name="Battail C."/>
            <person name="Shen J."/>
            <person name="Sidebottom C.H."/>
            <person name="Wang X."/>
            <person name="Canaguier A."/>
            <person name="Chauveau A."/>
            <person name="Berard A."/>
            <person name="Deniot G."/>
            <person name="Guan M."/>
            <person name="Liu Z."/>
            <person name="Sun F."/>
            <person name="Lim Y.P."/>
            <person name="Lyons E."/>
            <person name="Town C.D."/>
            <person name="Bancroft I."/>
            <person name="Wang X."/>
            <person name="Meng J."/>
            <person name="Ma J."/>
            <person name="Pires J.C."/>
            <person name="King G.J."/>
            <person name="Brunel D."/>
            <person name="Delourme R."/>
            <person name="Renard M."/>
            <person name="Aury J.M."/>
            <person name="Adams K.L."/>
            <person name="Batley J."/>
            <person name="Snowdon R.J."/>
            <person name="Tost J."/>
            <person name="Edwards D."/>
            <person name="Zhou Y."/>
            <person name="Hua W."/>
            <person name="Sharpe A.G."/>
            <person name="Paterson A.H."/>
            <person name="Guan C."/>
            <person name="Wincker P."/>
        </authorList>
    </citation>
    <scope>NUCLEOTIDE SEQUENCE [LARGE SCALE GENOMIC DNA]</scope>
    <source>
        <strain evidence="3">cv. Darmor-bzh</strain>
    </source>
</reference>
<gene>
    <name evidence="2" type="primary">BnaA08g30770D</name>
    <name evidence="1" type="ORF">DARMORV10_A08P19930.1</name>
    <name evidence="2" type="ORF">GSBRNA2T00072740001</name>
</gene>
<dbReference type="Proteomes" id="UP000028999">
    <property type="component" value="Unassembled WGS sequence"/>
</dbReference>
<dbReference type="Gramene" id="CDY68270">
    <property type="protein sequence ID" value="CDY68270"/>
    <property type="gene ID" value="GSBRNA2T00072740001"/>
</dbReference>
<accession>A0A078JPC7</accession>
<dbReference type="EMBL" id="HG994362">
    <property type="protein sequence ID" value="CAF2244254.1"/>
    <property type="molecule type" value="Genomic_DNA"/>
</dbReference>
<evidence type="ECO:0000313" key="2">
    <source>
        <dbReference type="EMBL" id="CDY68270.1"/>
    </source>
</evidence>
<proteinExistence type="predicted"/>
<dbReference type="STRING" id="3708.A0A078JPC7"/>
<dbReference type="AlphaFoldDB" id="A0A078JPC7"/>
<dbReference type="Proteomes" id="UP001295469">
    <property type="component" value="Chromosome A08"/>
</dbReference>
<evidence type="ECO:0000313" key="1">
    <source>
        <dbReference type="EMBL" id="CAF2244254.1"/>
    </source>
</evidence>